<dbReference type="InterPro" id="IPR013024">
    <property type="entry name" value="GGCT-like"/>
</dbReference>
<dbReference type="GO" id="GO:0061928">
    <property type="term" value="F:glutathione specific gamma-glutamylcyclotransferase activity"/>
    <property type="evidence" value="ECO:0007669"/>
    <property type="project" value="UniProtKB-EC"/>
</dbReference>
<evidence type="ECO:0000256" key="2">
    <source>
        <dbReference type="ARBA" id="ARBA00023239"/>
    </source>
</evidence>
<keyword evidence="2" id="KW-0456">Lyase</keyword>
<dbReference type="RefSeq" id="WP_013894225.1">
    <property type="nucleotide sequence ID" value="NC_015675.1"/>
</dbReference>
<accession>F7Y881</accession>
<dbReference type="AlphaFoldDB" id="F7Y881"/>
<proteinExistence type="predicted"/>
<dbReference type="GO" id="GO:0006751">
    <property type="term" value="P:glutathione catabolic process"/>
    <property type="evidence" value="ECO:0007669"/>
    <property type="project" value="InterPro"/>
</dbReference>
<dbReference type="EC" id="4.3.2.7" evidence="1"/>
<dbReference type="InterPro" id="IPR006840">
    <property type="entry name" value="ChaC"/>
</dbReference>
<dbReference type="InterPro" id="IPR036568">
    <property type="entry name" value="GGCT-like_sf"/>
</dbReference>
<dbReference type="Gene3D" id="3.10.490.10">
    <property type="entry name" value="Gamma-glutamyl cyclotransferase-like"/>
    <property type="match status" value="1"/>
</dbReference>
<evidence type="ECO:0000256" key="1">
    <source>
        <dbReference type="ARBA" id="ARBA00012344"/>
    </source>
</evidence>
<dbReference type="HOGENOM" id="CLU_070703_1_2_5"/>
<dbReference type="eggNOG" id="COG3703">
    <property type="taxonomic scope" value="Bacteria"/>
</dbReference>
<gene>
    <name evidence="3" type="ordered locus">Mesop_3084</name>
</gene>
<dbReference type="PANTHER" id="PTHR12192">
    <property type="entry name" value="CATION TRANSPORT PROTEIN CHAC-RELATED"/>
    <property type="match status" value="1"/>
</dbReference>
<dbReference type="CDD" id="cd06661">
    <property type="entry name" value="GGCT_like"/>
    <property type="match status" value="1"/>
</dbReference>
<dbReference type="STRING" id="536019.Mesop_3084"/>
<dbReference type="EMBL" id="CP002279">
    <property type="protein sequence ID" value="AEH87536.1"/>
    <property type="molecule type" value="Genomic_DNA"/>
</dbReference>
<name>F7Y881_MESOW</name>
<dbReference type="GO" id="GO:0005737">
    <property type="term" value="C:cytoplasm"/>
    <property type="evidence" value="ECO:0007669"/>
    <property type="project" value="TreeGrafter"/>
</dbReference>
<dbReference type="KEGG" id="mop:Mesop_3084"/>
<evidence type="ECO:0000313" key="3">
    <source>
        <dbReference type="EMBL" id="AEH87536.1"/>
    </source>
</evidence>
<organism evidence="3 4">
    <name type="scientific">Mesorhizobium opportunistum (strain LMG 24607 / HAMBI 3007 / WSM2075)</name>
    <dbReference type="NCBI Taxonomy" id="536019"/>
    <lineage>
        <taxon>Bacteria</taxon>
        <taxon>Pseudomonadati</taxon>
        <taxon>Pseudomonadota</taxon>
        <taxon>Alphaproteobacteria</taxon>
        <taxon>Hyphomicrobiales</taxon>
        <taxon>Phyllobacteriaceae</taxon>
        <taxon>Mesorhizobium</taxon>
    </lineage>
</organism>
<reference evidence="3 4" key="1">
    <citation type="submission" date="2010-10" db="EMBL/GenBank/DDBJ databases">
        <title>Complete sequence of Mesorhizobium opportunistum WSM2075.</title>
        <authorList>
            <consortium name="US DOE Joint Genome Institute"/>
            <person name="Lucas S."/>
            <person name="Copeland A."/>
            <person name="Lapidus A."/>
            <person name="Cheng J.-F."/>
            <person name="Bruce D."/>
            <person name="Goodwin L."/>
            <person name="Pitluck S."/>
            <person name="Chertkov O."/>
            <person name="Misra M."/>
            <person name="Detter J.C."/>
            <person name="Han C."/>
            <person name="Tapia R."/>
            <person name="Land M."/>
            <person name="Hauser L."/>
            <person name="Kyrpides N."/>
            <person name="Ovchinnikova G."/>
            <person name="Mavrommatis K.M."/>
            <person name="Tiwari R.P."/>
            <person name="Howieson J.G."/>
            <person name="O'Hara G.W."/>
            <person name="Nandasena K.G."/>
            <person name="Woyke T."/>
        </authorList>
    </citation>
    <scope>NUCLEOTIDE SEQUENCE [LARGE SCALE GENOMIC DNA]</scope>
    <source>
        <strain evidence="4">LMG 24607 / HAMBI 3007 / WSM2075</strain>
    </source>
</reference>
<evidence type="ECO:0000313" key="4">
    <source>
        <dbReference type="Proteomes" id="UP000001623"/>
    </source>
</evidence>
<dbReference type="Pfam" id="PF04752">
    <property type="entry name" value="ChaC"/>
    <property type="match status" value="1"/>
</dbReference>
<dbReference type="Proteomes" id="UP000001623">
    <property type="component" value="Chromosome"/>
</dbReference>
<sequence length="255" mass="27691">MNEAISSVSPRKSAPRKAPMALTEALVARTMRVVEDAGPTPGMVYMTDADYARFRDEILGSAPAGPLKLFAYGSLLWKPAGEVRGGERAVARGWHRSFCFTVQRFRGTLEQPGLMMALDRGGQCQGMVFEIAEPVAANLEALLRREMTILPAVNVPRWLQVRTGGGVSQALGFVVDPANPRYAGKLDKPEIAATLARAVGHWGSGAEYLFETIRHLDACGIRDRNLWQLQELVAQEIGRVHAAVQVPAGLSKSPT</sequence>
<dbReference type="SUPFAM" id="SSF110857">
    <property type="entry name" value="Gamma-glutamyl cyclotransferase-like"/>
    <property type="match status" value="1"/>
</dbReference>
<protein>
    <recommendedName>
        <fullName evidence="1">glutathione-specific gamma-glutamylcyclotransferase</fullName>
        <ecNumber evidence="1">4.3.2.7</ecNumber>
    </recommendedName>
</protein>
<dbReference type="PANTHER" id="PTHR12192:SF2">
    <property type="entry name" value="GLUTATHIONE-SPECIFIC GAMMA-GLUTAMYLCYCLOTRANSFERASE 2"/>
    <property type="match status" value="1"/>
</dbReference>